<dbReference type="PANTHER" id="PTHR33545">
    <property type="entry name" value="UPF0750 MEMBRANE PROTEIN YITT-RELATED"/>
    <property type="match status" value="1"/>
</dbReference>
<comment type="subcellular location">
    <subcellularLocation>
        <location evidence="1">Cell membrane</location>
        <topology evidence="1">Multi-pass membrane protein</topology>
    </subcellularLocation>
</comment>
<comment type="caution">
    <text evidence="8">The sequence shown here is derived from an EMBL/GenBank/DDBJ whole genome shotgun (WGS) entry which is preliminary data.</text>
</comment>
<evidence type="ECO:0000256" key="2">
    <source>
        <dbReference type="ARBA" id="ARBA00022475"/>
    </source>
</evidence>
<feature type="non-terminal residue" evidence="8">
    <location>
        <position position="278"/>
    </location>
</feature>
<evidence type="ECO:0000256" key="6">
    <source>
        <dbReference type="SAM" id="Phobius"/>
    </source>
</evidence>
<dbReference type="CDD" id="cd16380">
    <property type="entry name" value="YitT_C"/>
    <property type="match status" value="1"/>
</dbReference>
<feature type="transmembrane region" description="Helical" evidence="6">
    <location>
        <begin position="155"/>
        <end position="173"/>
    </location>
</feature>
<accession>A0A9D1GB80</accession>
<reference evidence="8" key="2">
    <citation type="journal article" date="2021" name="PeerJ">
        <title>Extensive microbial diversity within the chicken gut microbiome revealed by metagenomics and culture.</title>
        <authorList>
            <person name="Gilroy R."/>
            <person name="Ravi A."/>
            <person name="Getino M."/>
            <person name="Pursley I."/>
            <person name="Horton D.L."/>
            <person name="Alikhan N.F."/>
            <person name="Baker D."/>
            <person name="Gharbi K."/>
            <person name="Hall N."/>
            <person name="Watson M."/>
            <person name="Adriaenssens E.M."/>
            <person name="Foster-Nyarko E."/>
            <person name="Jarju S."/>
            <person name="Secka A."/>
            <person name="Antonio M."/>
            <person name="Oren A."/>
            <person name="Chaudhuri R.R."/>
            <person name="La Ragione R."/>
            <person name="Hildebrand F."/>
            <person name="Pallen M.J."/>
        </authorList>
    </citation>
    <scope>NUCLEOTIDE SEQUENCE</scope>
    <source>
        <strain evidence="8">CHK195-26880</strain>
    </source>
</reference>
<name>A0A9D1GB80_9FIRM</name>
<dbReference type="InterPro" id="IPR015867">
    <property type="entry name" value="N-reg_PII/ATP_PRibTrfase_C"/>
</dbReference>
<protein>
    <submittedName>
        <fullName evidence="8">YitT family protein</fullName>
    </submittedName>
</protein>
<reference evidence="8" key="1">
    <citation type="submission" date="2020-10" db="EMBL/GenBank/DDBJ databases">
        <authorList>
            <person name="Gilroy R."/>
        </authorList>
    </citation>
    <scope>NUCLEOTIDE SEQUENCE</scope>
    <source>
        <strain evidence="8">CHK195-26880</strain>
    </source>
</reference>
<evidence type="ECO:0000259" key="7">
    <source>
        <dbReference type="Pfam" id="PF10035"/>
    </source>
</evidence>
<keyword evidence="5 6" id="KW-0472">Membrane</keyword>
<dbReference type="Pfam" id="PF10035">
    <property type="entry name" value="DUF2179"/>
    <property type="match status" value="1"/>
</dbReference>
<keyword evidence="2" id="KW-1003">Cell membrane</keyword>
<proteinExistence type="predicted"/>
<dbReference type="Proteomes" id="UP000886833">
    <property type="component" value="Unassembled WGS sequence"/>
</dbReference>
<dbReference type="InterPro" id="IPR019264">
    <property type="entry name" value="DUF2179"/>
</dbReference>
<evidence type="ECO:0000256" key="1">
    <source>
        <dbReference type="ARBA" id="ARBA00004651"/>
    </source>
</evidence>
<feature type="transmembrane region" description="Helical" evidence="6">
    <location>
        <begin position="111"/>
        <end position="134"/>
    </location>
</feature>
<keyword evidence="3 6" id="KW-0812">Transmembrane</keyword>
<feature type="domain" description="DUF2179" evidence="7">
    <location>
        <begin position="223"/>
        <end position="276"/>
    </location>
</feature>
<evidence type="ECO:0000313" key="9">
    <source>
        <dbReference type="Proteomes" id="UP000886833"/>
    </source>
</evidence>
<feature type="transmembrane region" description="Helical" evidence="6">
    <location>
        <begin position="12"/>
        <end position="29"/>
    </location>
</feature>
<dbReference type="GO" id="GO:0005886">
    <property type="term" value="C:plasma membrane"/>
    <property type="evidence" value="ECO:0007669"/>
    <property type="project" value="UniProtKB-SubCell"/>
</dbReference>
<evidence type="ECO:0000256" key="3">
    <source>
        <dbReference type="ARBA" id="ARBA00022692"/>
    </source>
</evidence>
<evidence type="ECO:0000313" key="8">
    <source>
        <dbReference type="EMBL" id="HIT37628.1"/>
    </source>
</evidence>
<sequence>MAKIKNNRLKTILSYIMIILGAMLAAYSLDTFLIPNNILDGGVTGISIIISKVFSIPMSLLVILINIPFVYIGYRNLGKNFLIRTMISMLTFSLALNFFESFHEVTDEILLATIFGGVLLGIGVGLVIRFGACVDGTESVALVISKRTSLSVGQIVMLFNFIIYSIAALTFGIDRALYSVLTYFITFKVIDLVSEGLEQAKAALIVTEKGTDMANEIYKRLGRTVTKIKGSGLLSGEKEVMYCVLTRIEVFELKKIANEMDESAFITILDVSDIIGNH</sequence>
<feature type="transmembrane region" description="Helical" evidence="6">
    <location>
        <begin position="49"/>
        <end position="74"/>
    </location>
</feature>
<feature type="transmembrane region" description="Helical" evidence="6">
    <location>
        <begin position="81"/>
        <end position="99"/>
    </location>
</feature>
<dbReference type="InterPro" id="IPR051461">
    <property type="entry name" value="UPF0750_membrane"/>
</dbReference>
<keyword evidence="4 6" id="KW-1133">Transmembrane helix</keyword>
<dbReference type="PANTHER" id="PTHR33545:SF3">
    <property type="entry name" value="UPF0750 MEMBRANE PROTEIN YQFU"/>
    <property type="match status" value="1"/>
</dbReference>
<dbReference type="Gene3D" id="3.30.70.120">
    <property type="match status" value="1"/>
</dbReference>
<dbReference type="AlphaFoldDB" id="A0A9D1GB80"/>
<evidence type="ECO:0000256" key="5">
    <source>
        <dbReference type="ARBA" id="ARBA00023136"/>
    </source>
</evidence>
<gene>
    <name evidence="8" type="ORF">IAB59_04025</name>
</gene>
<evidence type="ECO:0000256" key="4">
    <source>
        <dbReference type="ARBA" id="ARBA00022989"/>
    </source>
</evidence>
<dbReference type="PIRSF" id="PIRSF006483">
    <property type="entry name" value="Membrane_protein_YitT"/>
    <property type="match status" value="1"/>
</dbReference>
<dbReference type="InterPro" id="IPR003740">
    <property type="entry name" value="YitT"/>
</dbReference>
<organism evidence="8 9">
    <name type="scientific">Candidatus Onthousia faecipullorum</name>
    <dbReference type="NCBI Taxonomy" id="2840887"/>
    <lineage>
        <taxon>Bacteria</taxon>
        <taxon>Bacillati</taxon>
        <taxon>Bacillota</taxon>
        <taxon>Bacilli</taxon>
        <taxon>Candidatus Onthousia</taxon>
    </lineage>
</organism>
<dbReference type="Pfam" id="PF02588">
    <property type="entry name" value="YitT_membrane"/>
    <property type="match status" value="1"/>
</dbReference>
<dbReference type="EMBL" id="DVKQ01000053">
    <property type="protein sequence ID" value="HIT37628.1"/>
    <property type="molecule type" value="Genomic_DNA"/>
</dbReference>